<evidence type="ECO:0000256" key="3">
    <source>
        <dbReference type="ARBA" id="ARBA00023125"/>
    </source>
</evidence>
<evidence type="ECO:0000256" key="1">
    <source>
        <dbReference type="ARBA" id="ARBA00022553"/>
    </source>
</evidence>
<dbReference type="Proteomes" id="UP000177177">
    <property type="component" value="Unassembled WGS sequence"/>
</dbReference>
<proteinExistence type="predicted"/>
<feature type="modified residue" description="4-aspartylphosphate" evidence="4">
    <location>
        <position position="53"/>
    </location>
</feature>
<name>A0A1G2KTD1_9BACT</name>
<dbReference type="GO" id="GO:0000976">
    <property type="term" value="F:transcription cis-regulatory region binding"/>
    <property type="evidence" value="ECO:0007669"/>
    <property type="project" value="TreeGrafter"/>
</dbReference>
<dbReference type="GO" id="GO:0000156">
    <property type="term" value="F:phosphorelay response regulator activity"/>
    <property type="evidence" value="ECO:0007669"/>
    <property type="project" value="TreeGrafter"/>
</dbReference>
<reference evidence="6 7" key="1">
    <citation type="journal article" date="2016" name="Nat. Commun.">
        <title>Thousands of microbial genomes shed light on interconnected biogeochemical processes in an aquifer system.</title>
        <authorList>
            <person name="Anantharaman K."/>
            <person name="Brown C.T."/>
            <person name="Hug L.A."/>
            <person name="Sharon I."/>
            <person name="Castelle C.J."/>
            <person name="Probst A.J."/>
            <person name="Thomas B.C."/>
            <person name="Singh A."/>
            <person name="Wilkins M.J."/>
            <person name="Karaoz U."/>
            <person name="Brodie E.L."/>
            <person name="Williams K.H."/>
            <person name="Hubbard S.S."/>
            <person name="Banfield J.F."/>
        </authorList>
    </citation>
    <scope>NUCLEOTIDE SEQUENCE [LARGE SCALE GENOMIC DNA]</scope>
</reference>
<dbReference type="EMBL" id="MHQN01000032">
    <property type="protein sequence ID" value="OHA02690.1"/>
    <property type="molecule type" value="Genomic_DNA"/>
</dbReference>
<dbReference type="CDD" id="cd17574">
    <property type="entry name" value="REC_OmpR"/>
    <property type="match status" value="1"/>
</dbReference>
<dbReference type="SUPFAM" id="SSF52172">
    <property type="entry name" value="CheY-like"/>
    <property type="match status" value="1"/>
</dbReference>
<dbReference type="InterPro" id="IPR011006">
    <property type="entry name" value="CheY-like_superfamily"/>
</dbReference>
<dbReference type="GO" id="GO:0006355">
    <property type="term" value="P:regulation of DNA-templated transcription"/>
    <property type="evidence" value="ECO:0007669"/>
    <property type="project" value="TreeGrafter"/>
</dbReference>
<evidence type="ECO:0000259" key="5">
    <source>
        <dbReference type="PROSITE" id="PS50110"/>
    </source>
</evidence>
<keyword evidence="2" id="KW-0902">Two-component regulatory system</keyword>
<dbReference type="InterPro" id="IPR001789">
    <property type="entry name" value="Sig_transdc_resp-reg_receiver"/>
</dbReference>
<dbReference type="AlphaFoldDB" id="A0A1G2KTD1"/>
<dbReference type="PANTHER" id="PTHR48111:SF40">
    <property type="entry name" value="PHOSPHATE REGULON TRANSCRIPTIONAL REGULATORY PROTEIN PHOB"/>
    <property type="match status" value="1"/>
</dbReference>
<dbReference type="Gene3D" id="3.40.50.2300">
    <property type="match status" value="1"/>
</dbReference>
<dbReference type="GO" id="GO:0032993">
    <property type="term" value="C:protein-DNA complex"/>
    <property type="evidence" value="ECO:0007669"/>
    <property type="project" value="TreeGrafter"/>
</dbReference>
<keyword evidence="3" id="KW-0238">DNA-binding</keyword>
<dbReference type="PROSITE" id="PS50110">
    <property type="entry name" value="RESPONSE_REGULATORY"/>
    <property type="match status" value="1"/>
</dbReference>
<dbReference type="Pfam" id="PF00072">
    <property type="entry name" value="Response_reg"/>
    <property type="match status" value="1"/>
</dbReference>
<dbReference type="GO" id="GO:0005829">
    <property type="term" value="C:cytosol"/>
    <property type="evidence" value="ECO:0007669"/>
    <property type="project" value="TreeGrafter"/>
</dbReference>
<comment type="caution">
    <text evidence="6">The sequence shown here is derived from an EMBL/GenBank/DDBJ whole genome shotgun (WGS) entry which is preliminary data.</text>
</comment>
<dbReference type="InterPro" id="IPR039420">
    <property type="entry name" value="WalR-like"/>
</dbReference>
<evidence type="ECO:0000313" key="7">
    <source>
        <dbReference type="Proteomes" id="UP000177177"/>
    </source>
</evidence>
<evidence type="ECO:0000256" key="2">
    <source>
        <dbReference type="ARBA" id="ARBA00023012"/>
    </source>
</evidence>
<evidence type="ECO:0000313" key="6">
    <source>
        <dbReference type="EMBL" id="OHA02690.1"/>
    </source>
</evidence>
<dbReference type="PANTHER" id="PTHR48111">
    <property type="entry name" value="REGULATOR OF RPOS"/>
    <property type="match status" value="1"/>
</dbReference>
<evidence type="ECO:0000256" key="4">
    <source>
        <dbReference type="PROSITE-ProRule" id="PRU00169"/>
    </source>
</evidence>
<organism evidence="6 7">
    <name type="scientific">Candidatus Sungbacteria bacterium RIFCSPHIGHO2_02_FULL_53_17</name>
    <dbReference type="NCBI Taxonomy" id="1802275"/>
    <lineage>
        <taxon>Bacteria</taxon>
        <taxon>Candidatus Sungiibacteriota</taxon>
    </lineage>
</organism>
<dbReference type="SMART" id="SM00448">
    <property type="entry name" value="REC"/>
    <property type="match status" value="1"/>
</dbReference>
<keyword evidence="1 4" id="KW-0597">Phosphoprotein</keyword>
<feature type="domain" description="Response regulatory" evidence="5">
    <location>
        <begin position="4"/>
        <end position="118"/>
    </location>
</feature>
<accession>A0A1G2KTD1</accession>
<gene>
    <name evidence="6" type="ORF">A3C92_02610</name>
</gene>
<sequence>MPYKILLIDDDPFIVEMYVLKFKDEHFTIEVASNGEDGVKKAKSFAPDVILLDVVMPGIDGFQTLELLRKEGNARKIIMLTNLGQKEDVERGMKLGADDYIVKAHFTPSEVVAKVRSVLGIT</sequence>
<protein>
    <recommendedName>
        <fullName evidence="5">Response regulatory domain-containing protein</fullName>
    </recommendedName>
</protein>